<dbReference type="GeneID" id="7040218"/>
<organismHost>
    <name type="scientific">Turdus hortulorum</name>
    <dbReference type="NCBI Taxonomy" id="411519"/>
</organismHost>
<dbReference type="InterPro" id="IPR044335">
    <property type="entry name" value="NS6_deltaCoV"/>
</dbReference>
<evidence type="ECO:0000313" key="1">
    <source>
        <dbReference type="EMBL" id="ACJ12056.1"/>
    </source>
</evidence>
<dbReference type="CDD" id="cd21629">
    <property type="entry name" value="NS6_deltaCoV"/>
    <property type="match status" value="1"/>
</dbReference>
<gene>
    <name evidence="1" type="primary">NS6</name>
</gene>
<accession>B6VDY1</accession>
<keyword evidence="2" id="KW-1185">Reference proteome</keyword>
<organismHost>
    <name type="scientific">Turdus merula</name>
    <name type="common">Common blackbird</name>
    <dbReference type="NCBI Taxonomy" id="9187"/>
</organismHost>
<organism evidence="1 2">
    <name type="scientific">Thrush coronavirus HKU12 (isolate Grey-backed thrush/Hong Kong/HKU12-600/2007)</name>
    <name type="common">ThCoV-HKU12</name>
    <name type="synonym">Thrush coronavirus HKU12-600</name>
    <dbReference type="NCBI Taxonomy" id="572290"/>
    <lineage>
        <taxon>Viruses</taxon>
        <taxon>Riboviria</taxon>
        <taxon>Orthornavirae</taxon>
        <taxon>Pisuviricota</taxon>
        <taxon>Pisoniviricetes</taxon>
        <taxon>Nidovirales</taxon>
        <taxon>Cornidovirineae</taxon>
        <taxon>Coronaviridae</taxon>
        <taxon>Orthocoronavirinae</taxon>
        <taxon>Deltacoronavirus</taxon>
        <taxon>Buldecovirus</taxon>
    </lineage>
</organism>
<dbReference type="KEGG" id="vg:7040218"/>
<evidence type="ECO:0000313" key="2">
    <source>
        <dbReference type="Proteomes" id="UP000011786"/>
    </source>
</evidence>
<name>B6VDY1_THCOV</name>
<sequence>MCNCLYQVKALVEYSKTHGKTDVLELLDPLVKTRCFAYTLVVCINANPVAFSILPRKLLINGEPLLIEYGNVYGKDFIIRPSLQVILEEEC</sequence>
<dbReference type="EMBL" id="FJ376621">
    <property type="protein sequence ID" value="ACJ12056.1"/>
    <property type="molecule type" value="Genomic_RNA"/>
</dbReference>
<protein>
    <submittedName>
        <fullName evidence="1">Nonstructural protein</fullName>
    </submittedName>
</protein>
<dbReference type="RefSeq" id="YP_002308500.1">
    <property type="nucleotide sequence ID" value="NC_011549.1"/>
</dbReference>
<dbReference type="OrthoDB" id="22939at10239"/>
<proteinExistence type="predicted"/>
<reference evidence="1 2" key="1">
    <citation type="journal article" date="2009" name="J. Virol.">
        <title>Comparative analysis of complete genome sequences of three avian coronaviruses reveals a novel group 3c coronavirus.</title>
        <authorList>
            <person name="Woo P.C."/>
            <person name="Lau S.K."/>
            <person name="Lam C.S."/>
            <person name="Lai K.K."/>
            <person name="Huang Y."/>
            <person name="Lee P."/>
            <person name="Luk G.S."/>
            <person name="Dyrting K.C."/>
            <person name="Chan K.H."/>
            <person name="Yuen K.Y."/>
        </authorList>
    </citation>
    <scope>NUCLEOTIDE SEQUENCE [LARGE SCALE GENOMIC DNA]</scope>
    <source>
        <strain evidence="2">Isolate Grey-backed thrush/Hong Kong/HKU12-600/2007</strain>
    </source>
</reference>
<dbReference type="Proteomes" id="UP000011786">
    <property type="component" value="Segment"/>
</dbReference>